<accession>A0A5C4U3R3</accession>
<dbReference type="Proteomes" id="UP000312032">
    <property type="component" value="Unassembled WGS sequence"/>
</dbReference>
<evidence type="ECO:0000256" key="2">
    <source>
        <dbReference type="SAM" id="SignalP"/>
    </source>
</evidence>
<comment type="caution">
    <text evidence="3">The sequence shown here is derived from an EMBL/GenBank/DDBJ whole genome shotgun (WGS) entry which is preliminary data.</text>
</comment>
<evidence type="ECO:0000313" key="4">
    <source>
        <dbReference type="Proteomes" id="UP000312032"/>
    </source>
</evidence>
<evidence type="ECO:0000256" key="1">
    <source>
        <dbReference type="SAM" id="MobiDB-lite"/>
    </source>
</evidence>
<organism evidence="3 4">
    <name type="scientific">Corynebacterium tapiri</name>
    <dbReference type="NCBI Taxonomy" id="1448266"/>
    <lineage>
        <taxon>Bacteria</taxon>
        <taxon>Bacillati</taxon>
        <taxon>Actinomycetota</taxon>
        <taxon>Actinomycetes</taxon>
        <taxon>Mycobacteriales</taxon>
        <taxon>Corynebacteriaceae</taxon>
        <taxon>Corynebacterium</taxon>
    </lineage>
</organism>
<gene>
    <name evidence="3" type="ORF">FHE74_08490</name>
</gene>
<evidence type="ECO:0008006" key="5">
    <source>
        <dbReference type="Google" id="ProtNLM"/>
    </source>
</evidence>
<evidence type="ECO:0000313" key="3">
    <source>
        <dbReference type="EMBL" id="TNL96059.1"/>
    </source>
</evidence>
<protein>
    <recommendedName>
        <fullName evidence="5">Lipoprotein LpqE</fullName>
    </recommendedName>
</protein>
<name>A0A5C4U3R3_9CORY</name>
<proteinExistence type="predicted"/>
<sequence>MEDIAVKSQKSALRRGGFAVAAALSAVALAACSAGQISQTAQKVSAVDGAHGGDRAQGVSVTDVTVLVDTKTGEAAVDFVATNQDPSGKAYTLQDVSVDGNKVNLGDVKPIEEGCALIGDTDENLKENPTDKGADCTHYTATSVKNGNFAYGGNVPVEFKFAELGEPIVVDATVSAPTLPAGQVPRDYTGGQGETAHHH</sequence>
<dbReference type="AlphaFoldDB" id="A0A5C4U3R3"/>
<dbReference type="PROSITE" id="PS51257">
    <property type="entry name" value="PROKAR_LIPOPROTEIN"/>
    <property type="match status" value="1"/>
</dbReference>
<keyword evidence="4" id="KW-1185">Reference proteome</keyword>
<dbReference type="RefSeq" id="WP_139466082.1">
    <property type="nucleotide sequence ID" value="NZ_VDHJ01000011.1"/>
</dbReference>
<feature type="chain" id="PRO_5039609561" description="Lipoprotein LpqE" evidence="2">
    <location>
        <begin position="31"/>
        <end position="199"/>
    </location>
</feature>
<feature type="signal peptide" evidence="2">
    <location>
        <begin position="1"/>
        <end position="30"/>
    </location>
</feature>
<reference evidence="3 4" key="1">
    <citation type="submission" date="2019-06" db="EMBL/GenBank/DDBJ databases">
        <authorList>
            <person name="Li J."/>
        </authorList>
    </citation>
    <scope>NUCLEOTIDE SEQUENCE [LARGE SCALE GENOMIC DNA]</scope>
    <source>
        <strain evidence="3 4">LMG 28165</strain>
    </source>
</reference>
<dbReference type="EMBL" id="VDHJ01000011">
    <property type="protein sequence ID" value="TNL96059.1"/>
    <property type="molecule type" value="Genomic_DNA"/>
</dbReference>
<feature type="region of interest" description="Disordered" evidence="1">
    <location>
        <begin position="178"/>
        <end position="199"/>
    </location>
</feature>
<keyword evidence="2" id="KW-0732">Signal</keyword>
<dbReference type="OrthoDB" id="4420872at2"/>